<dbReference type="EMBL" id="GL732538">
    <property type="protein sequence ID" value="EFX82945.1"/>
    <property type="molecule type" value="Genomic_DNA"/>
</dbReference>
<dbReference type="AlphaFoldDB" id="E9GBE2"/>
<dbReference type="PhylomeDB" id="E9GBE2"/>
<protein>
    <submittedName>
        <fullName evidence="1">Uncharacterized protein</fullName>
    </submittedName>
</protein>
<keyword evidence="2" id="KW-1185">Reference proteome</keyword>
<evidence type="ECO:0000313" key="1">
    <source>
        <dbReference type="EMBL" id="EFX82945.1"/>
    </source>
</evidence>
<name>E9GBE2_DAPPU</name>
<evidence type="ECO:0000313" key="2">
    <source>
        <dbReference type="Proteomes" id="UP000000305"/>
    </source>
</evidence>
<sequence length="193" mass="22564">MRFSSFVSILSPVLINEFLGVSNRWRVNCLCRMAVCCQELSYLFFENYQFIYRRKRVERVVQLTAVSHLCVQNHCILLKVLHIRFLTHWYDRFDEKSYLEEKGQGPYSQQGSLFANPLAATLQSPCLLPYTGPIDLRYYFLSLQPHLNFIVIKLNVRGGLRLQGNSFAPDDINCYKLTRECCNSRLVHCVVVR</sequence>
<reference evidence="1 2" key="1">
    <citation type="journal article" date="2011" name="Science">
        <title>The ecoresponsive genome of Daphnia pulex.</title>
        <authorList>
            <person name="Colbourne J.K."/>
            <person name="Pfrender M.E."/>
            <person name="Gilbert D."/>
            <person name="Thomas W.K."/>
            <person name="Tucker A."/>
            <person name="Oakley T.H."/>
            <person name="Tokishita S."/>
            <person name="Aerts A."/>
            <person name="Arnold G.J."/>
            <person name="Basu M.K."/>
            <person name="Bauer D.J."/>
            <person name="Caceres C.E."/>
            <person name="Carmel L."/>
            <person name="Casola C."/>
            <person name="Choi J.H."/>
            <person name="Detter J.C."/>
            <person name="Dong Q."/>
            <person name="Dusheyko S."/>
            <person name="Eads B.D."/>
            <person name="Frohlich T."/>
            <person name="Geiler-Samerotte K.A."/>
            <person name="Gerlach D."/>
            <person name="Hatcher P."/>
            <person name="Jogdeo S."/>
            <person name="Krijgsveld J."/>
            <person name="Kriventseva E.V."/>
            <person name="Kultz D."/>
            <person name="Laforsch C."/>
            <person name="Lindquist E."/>
            <person name="Lopez J."/>
            <person name="Manak J.R."/>
            <person name="Muller J."/>
            <person name="Pangilinan J."/>
            <person name="Patwardhan R.P."/>
            <person name="Pitluck S."/>
            <person name="Pritham E.J."/>
            <person name="Rechtsteiner A."/>
            <person name="Rho M."/>
            <person name="Rogozin I.B."/>
            <person name="Sakarya O."/>
            <person name="Salamov A."/>
            <person name="Schaack S."/>
            <person name="Shapiro H."/>
            <person name="Shiga Y."/>
            <person name="Skalitzky C."/>
            <person name="Smith Z."/>
            <person name="Souvorov A."/>
            <person name="Sung W."/>
            <person name="Tang Z."/>
            <person name="Tsuchiya D."/>
            <person name="Tu H."/>
            <person name="Vos H."/>
            <person name="Wang M."/>
            <person name="Wolf Y.I."/>
            <person name="Yamagata H."/>
            <person name="Yamada T."/>
            <person name="Ye Y."/>
            <person name="Shaw J.R."/>
            <person name="Andrews J."/>
            <person name="Crease T.J."/>
            <person name="Tang H."/>
            <person name="Lucas S.M."/>
            <person name="Robertson H.M."/>
            <person name="Bork P."/>
            <person name="Koonin E.V."/>
            <person name="Zdobnov E.M."/>
            <person name="Grigoriev I.V."/>
            <person name="Lynch M."/>
            <person name="Boore J.L."/>
        </authorList>
    </citation>
    <scope>NUCLEOTIDE SEQUENCE [LARGE SCALE GENOMIC DNA]</scope>
</reference>
<gene>
    <name evidence="1" type="ORF">DAPPUDRAFT_100825</name>
</gene>
<organism evidence="1 2">
    <name type="scientific">Daphnia pulex</name>
    <name type="common">Water flea</name>
    <dbReference type="NCBI Taxonomy" id="6669"/>
    <lineage>
        <taxon>Eukaryota</taxon>
        <taxon>Metazoa</taxon>
        <taxon>Ecdysozoa</taxon>
        <taxon>Arthropoda</taxon>
        <taxon>Crustacea</taxon>
        <taxon>Branchiopoda</taxon>
        <taxon>Diplostraca</taxon>
        <taxon>Cladocera</taxon>
        <taxon>Anomopoda</taxon>
        <taxon>Daphniidae</taxon>
        <taxon>Daphnia</taxon>
    </lineage>
</organism>
<dbReference type="HOGENOM" id="CLU_1410140_0_0_1"/>
<dbReference type="Proteomes" id="UP000000305">
    <property type="component" value="Unassembled WGS sequence"/>
</dbReference>
<accession>E9GBE2</accession>
<dbReference type="InParanoid" id="E9GBE2"/>
<dbReference type="KEGG" id="dpx:DAPPUDRAFT_100825"/>
<proteinExistence type="predicted"/>